<dbReference type="EMBL" id="CAAALY010046404">
    <property type="protein sequence ID" value="VEL20420.1"/>
    <property type="molecule type" value="Genomic_DNA"/>
</dbReference>
<feature type="region of interest" description="Disordered" evidence="1">
    <location>
        <begin position="336"/>
        <end position="372"/>
    </location>
</feature>
<comment type="caution">
    <text evidence="2">The sequence shown here is derived from an EMBL/GenBank/DDBJ whole genome shotgun (WGS) entry which is preliminary data.</text>
</comment>
<evidence type="ECO:0000313" key="2">
    <source>
        <dbReference type="EMBL" id="VEL20420.1"/>
    </source>
</evidence>
<organism evidence="2 3">
    <name type="scientific">Protopolystoma xenopodis</name>
    <dbReference type="NCBI Taxonomy" id="117903"/>
    <lineage>
        <taxon>Eukaryota</taxon>
        <taxon>Metazoa</taxon>
        <taxon>Spiralia</taxon>
        <taxon>Lophotrochozoa</taxon>
        <taxon>Platyhelminthes</taxon>
        <taxon>Monogenea</taxon>
        <taxon>Polyopisthocotylea</taxon>
        <taxon>Polystomatidea</taxon>
        <taxon>Polystomatidae</taxon>
        <taxon>Protopolystoma</taxon>
    </lineage>
</organism>
<keyword evidence="3" id="KW-1185">Reference proteome</keyword>
<dbReference type="Proteomes" id="UP000784294">
    <property type="component" value="Unassembled WGS sequence"/>
</dbReference>
<reference evidence="2" key="1">
    <citation type="submission" date="2018-11" db="EMBL/GenBank/DDBJ databases">
        <authorList>
            <consortium name="Pathogen Informatics"/>
        </authorList>
    </citation>
    <scope>NUCLEOTIDE SEQUENCE</scope>
</reference>
<feature type="compositionally biased region" description="Polar residues" evidence="1">
    <location>
        <begin position="355"/>
        <end position="372"/>
    </location>
</feature>
<accession>A0A3S5AHI7</accession>
<evidence type="ECO:0000313" key="3">
    <source>
        <dbReference type="Proteomes" id="UP000784294"/>
    </source>
</evidence>
<feature type="compositionally biased region" description="Polar residues" evidence="1">
    <location>
        <begin position="336"/>
        <end position="347"/>
    </location>
</feature>
<protein>
    <submittedName>
        <fullName evidence="2">Uncharacterized protein</fullName>
    </submittedName>
</protein>
<sequence length="407" mass="42142">MTPVFSEPISSSDFSNLSTSFPPGSISVLQLLPHLGGGCISISNSPSNASSGCVPAAIYSTITASTATSTTSSAKTFVSSHSACDMLLHSLSLDTTGLASIKKVRRPIASGANKKVIFLIYYIGSTTSFITEIIAGGPAVEQPPTIDSRELGSFSSRSTVSLSAGHSFDESFLLLSPPASIGSQSPRLLRQQPIVSRPQQLYVRRAISPPASSHTGRAFPSSILLKPKVTTTGTSDNLLRGPVHSWLEEMDRGIRTNASEVSAGQLGALAASETVPSFSTVGSTSGGGGGGGRFRLKHGPVGLVVLRNLKGWLREAGGGGSGSTTTFAPTTSVDVLSSTGSLGQSHSMPDGRLASESTRTTKGNRPNGDSTAQQILLSDRLASVLGESTLFDIPRLFETIAMKDANT</sequence>
<evidence type="ECO:0000256" key="1">
    <source>
        <dbReference type="SAM" id="MobiDB-lite"/>
    </source>
</evidence>
<dbReference type="AlphaFoldDB" id="A0A3S5AHI7"/>
<proteinExistence type="predicted"/>
<gene>
    <name evidence="2" type="ORF">PXEA_LOCUS13860</name>
</gene>
<name>A0A3S5AHI7_9PLAT</name>